<evidence type="ECO:0000313" key="1">
    <source>
        <dbReference type="EMBL" id="KRX81852.1"/>
    </source>
</evidence>
<gene>
    <name evidence="1" type="ORF">T12_16542</name>
</gene>
<dbReference type="AlphaFoldDB" id="A0A0V0X1F4"/>
<reference evidence="1 2" key="1">
    <citation type="submission" date="2015-01" db="EMBL/GenBank/DDBJ databases">
        <title>Evolution of Trichinella species and genotypes.</title>
        <authorList>
            <person name="Korhonen P.K."/>
            <person name="Edoardo P."/>
            <person name="Giuseppe L.R."/>
            <person name="Gasser R.B."/>
        </authorList>
    </citation>
    <scope>NUCLEOTIDE SEQUENCE [LARGE SCALE GENOMIC DNA]</scope>
    <source>
        <strain evidence="1">ISS2496</strain>
    </source>
</reference>
<evidence type="ECO:0000313" key="2">
    <source>
        <dbReference type="Proteomes" id="UP000054783"/>
    </source>
</evidence>
<dbReference type="Proteomes" id="UP000054783">
    <property type="component" value="Unassembled WGS sequence"/>
</dbReference>
<comment type="caution">
    <text evidence="1">The sequence shown here is derived from an EMBL/GenBank/DDBJ whole genome shotgun (WGS) entry which is preliminary data.</text>
</comment>
<protein>
    <submittedName>
        <fullName evidence="1">Uncharacterized protein</fullName>
    </submittedName>
</protein>
<sequence>MQRLVAGIILPFDLRVIQGRFVLQVVLQKI</sequence>
<dbReference type="EMBL" id="JYDQ01005388">
    <property type="protein sequence ID" value="KRX81852.1"/>
    <property type="molecule type" value="Genomic_DNA"/>
</dbReference>
<keyword evidence="2" id="KW-1185">Reference proteome</keyword>
<organism evidence="1 2">
    <name type="scientific">Trichinella patagoniensis</name>
    <dbReference type="NCBI Taxonomy" id="990121"/>
    <lineage>
        <taxon>Eukaryota</taxon>
        <taxon>Metazoa</taxon>
        <taxon>Ecdysozoa</taxon>
        <taxon>Nematoda</taxon>
        <taxon>Enoplea</taxon>
        <taxon>Dorylaimia</taxon>
        <taxon>Trichinellida</taxon>
        <taxon>Trichinellidae</taxon>
        <taxon>Trichinella</taxon>
    </lineage>
</organism>
<name>A0A0V0X1F4_9BILA</name>
<accession>A0A0V0X1F4</accession>
<proteinExistence type="predicted"/>